<keyword evidence="2" id="KW-0378">Hydrolase</keyword>
<accession>A0ABV7DAT9</accession>
<keyword evidence="1" id="KW-0732">Signal</keyword>
<dbReference type="PANTHER" id="PTHR34861">
    <property type="match status" value="1"/>
</dbReference>
<dbReference type="EC" id="3.5.-.-" evidence="2"/>
<evidence type="ECO:0000313" key="3">
    <source>
        <dbReference type="Proteomes" id="UP001595444"/>
    </source>
</evidence>
<dbReference type="Proteomes" id="UP001595444">
    <property type="component" value="Unassembled WGS sequence"/>
</dbReference>
<feature type="chain" id="PRO_5046319818" evidence="1">
    <location>
        <begin position="25"/>
        <end position="313"/>
    </location>
</feature>
<proteinExistence type="predicted"/>
<dbReference type="Pfam" id="PF04199">
    <property type="entry name" value="Cyclase"/>
    <property type="match status" value="1"/>
</dbReference>
<comment type="caution">
    <text evidence="2">The sequence shown here is derived from an EMBL/GenBank/DDBJ whole genome shotgun (WGS) entry which is preliminary data.</text>
</comment>
<dbReference type="GO" id="GO:0016787">
    <property type="term" value="F:hydrolase activity"/>
    <property type="evidence" value="ECO:0007669"/>
    <property type="project" value="UniProtKB-KW"/>
</dbReference>
<dbReference type="InterPro" id="IPR007325">
    <property type="entry name" value="KFase/CYL"/>
</dbReference>
<dbReference type="InterPro" id="IPR037175">
    <property type="entry name" value="KFase_sf"/>
</dbReference>
<evidence type="ECO:0000313" key="2">
    <source>
        <dbReference type="EMBL" id="MFC3053774.1"/>
    </source>
</evidence>
<dbReference type="SUPFAM" id="SSF102198">
    <property type="entry name" value="Putative cyclase"/>
    <property type="match status" value="1"/>
</dbReference>
<reference evidence="3" key="1">
    <citation type="journal article" date="2019" name="Int. J. Syst. Evol. Microbiol.">
        <title>The Global Catalogue of Microorganisms (GCM) 10K type strain sequencing project: providing services to taxonomists for standard genome sequencing and annotation.</title>
        <authorList>
            <consortium name="The Broad Institute Genomics Platform"/>
            <consortium name="The Broad Institute Genome Sequencing Center for Infectious Disease"/>
            <person name="Wu L."/>
            <person name="Ma J."/>
        </authorList>
    </citation>
    <scope>NUCLEOTIDE SEQUENCE [LARGE SCALE GENOMIC DNA]</scope>
    <source>
        <strain evidence="3">KCTC 62164</strain>
    </source>
</reference>
<gene>
    <name evidence="2" type="ORF">ACFOKA_17880</name>
</gene>
<protein>
    <submittedName>
        <fullName evidence="2">Cyclase family protein</fullName>
        <ecNumber evidence="2">3.5.-.-</ecNumber>
    </submittedName>
</protein>
<keyword evidence="3" id="KW-1185">Reference proteome</keyword>
<organism evidence="2 3">
    <name type="scientific">Kordiimonas pumila</name>
    <dbReference type="NCBI Taxonomy" id="2161677"/>
    <lineage>
        <taxon>Bacteria</taxon>
        <taxon>Pseudomonadati</taxon>
        <taxon>Pseudomonadota</taxon>
        <taxon>Alphaproteobacteria</taxon>
        <taxon>Kordiimonadales</taxon>
        <taxon>Kordiimonadaceae</taxon>
        <taxon>Kordiimonas</taxon>
    </lineage>
</organism>
<dbReference type="PANTHER" id="PTHR34861:SF10">
    <property type="entry name" value="CYCLASE"/>
    <property type="match status" value="1"/>
</dbReference>
<sequence length="313" mass="33046">MMKSIKQALLTCVLGGAILCPVGAEDQAPSKWGKDDTIGSANYLTPELALKAAGLVTNGKVYGLGLPVSSSTPAVAPRTIAVNVFMPGQYGGATLGSNKASYLDDMITGWMGIGTQIDGLAHAGQNGTFYNGNKAIDFVTPSGVKKLSAADIPPIVTRGILLDIAKYRGVERLKEGEVVTVDELKAVAEQQGVEIRQGDVVILHTGWLSLLDEDPDRFGAGEPGLNRAGAEYLASKNVIAVGADTWGIDAVPFADDTVFDVHVTLLYENGTYLLEAIDTRELAADGVYEFMFVLGQPRYAGTVQAMINPIAIK</sequence>
<dbReference type="RefSeq" id="WP_194214409.1">
    <property type="nucleotide sequence ID" value="NZ_CP061205.1"/>
</dbReference>
<dbReference type="EMBL" id="JBHRSL010000028">
    <property type="protein sequence ID" value="MFC3053774.1"/>
    <property type="molecule type" value="Genomic_DNA"/>
</dbReference>
<evidence type="ECO:0000256" key="1">
    <source>
        <dbReference type="SAM" id="SignalP"/>
    </source>
</evidence>
<feature type="signal peptide" evidence="1">
    <location>
        <begin position="1"/>
        <end position="24"/>
    </location>
</feature>
<name>A0ABV7DAT9_9PROT</name>
<dbReference type="Gene3D" id="3.50.30.50">
    <property type="entry name" value="Putative cyclase"/>
    <property type="match status" value="1"/>
</dbReference>